<accession>A0ACC1T2I2</accession>
<organism evidence="1 2">
    <name type="scientific">Phlebia brevispora</name>
    <dbReference type="NCBI Taxonomy" id="194682"/>
    <lineage>
        <taxon>Eukaryota</taxon>
        <taxon>Fungi</taxon>
        <taxon>Dikarya</taxon>
        <taxon>Basidiomycota</taxon>
        <taxon>Agaricomycotina</taxon>
        <taxon>Agaricomycetes</taxon>
        <taxon>Polyporales</taxon>
        <taxon>Meruliaceae</taxon>
        <taxon>Phlebia</taxon>
    </lineage>
</organism>
<keyword evidence="2" id="KW-1185">Reference proteome</keyword>
<sequence>MSVIAHGVRTLGVLGAGQMGLGIAYVAALRARVPVLLHDRSPVQIQKGLALMDKLLEKDTAKVCLAQHVSRASSIYLDKLQGKITSEEAKEARARVTVVSPEQGLSGLRDVDMVIEAVSENLELKKAIFRNLSAELNPSAILATNTSSISITKIASSTIPDGQTAASEAGRRSASRVVGLHFFNPVPVMGLVLNGSADAMSVSILSVIKIFMPNIALQLHAAKPIGSSSCALNAHSAKAFRACH</sequence>
<name>A0ACC1T2I2_9APHY</name>
<dbReference type="Proteomes" id="UP001148662">
    <property type="component" value="Unassembled WGS sequence"/>
</dbReference>
<proteinExistence type="predicted"/>
<evidence type="ECO:0000313" key="1">
    <source>
        <dbReference type="EMBL" id="KAJ3551619.1"/>
    </source>
</evidence>
<reference evidence="1" key="1">
    <citation type="submission" date="2022-07" db="EMBL/GenBank/DDBJ databases">
        <title>Genome Sequence of Phlebia brevispora.</title>
        <authorList>
            <person name="Buettner E."/>
        </authorList>
    </citation>
    <scope>NUCLEOTIDE SEQUENCE</scope>
    <source>
        <strain evidence="1">MPL23</strain>
    </source>
</reference>
<gene>
    <name evidence="1" type="ORF">NM688_g4601</name>
</gene>
<dbReference type="EMBL" id="JANHOG010000776">
    <property type="protein sequence ID" value="KAJ3551619.1"/>
    <property type="molecule type" value="Genomic_DNA"/>
</dbReference>
<evidence type="ECO:0000313" key="2">
    <source>
        <dbReference type="Proteomes" id="UP001148662"/>
    </source>
</evidence>
<protein>
    <submittedName>
        <fullName evidence="1">Uncharacterized protein</fullName>
    </submittedName>
</protein>
<comment type="caution">
    <text evidence="1">The sequence shown here is derived from an EMBL/GenBank/DDBJ whole genome shotgun (WGS) entry which is preliminary data.</text>
</comment>